<name>A0A1G9ESV8_9BACT</name>
<dbReference type="GO" id="GO:0019239">
    <property type="term" value="F:deaminase activity"/>
    <property type="evidence" value="ECO:0007669"/>
    <property type="project" value="TreeGrafter"/>
</dbReference>
<dbReference type="Gene3D" id="3.30.1330.40">
    <property type="entry name" value="RutC-like"/>
    <property type="match status" value="2"/>
</dbReference>
<dbReference type="STRING" id="246191.SAMN05660337_1254"/>
<proteinExistence type="predicted"/>
<dbReference type="SUPFAM" id="SSF55298">
    <property type="entry name" value="YjgF-like"/>
    <property type="match status" value="2"/>
</dbReference>
<gene>
    <name evidence="1" type="ORF">SAMN05660337_1254</name>
</gene>
<keyword evidence="2" id="KW-1185">Reference proteome</keyword>
<dbReference type="Proteomes" id="UP000199053">
    <property type="component" value="Unassembled WGS sequence"/>
</dbReference>
<dbReference type="InterPro" id="IPR035959">
    <property type="entry name" value="RutC-like_sf"/>
</dbReference>
<dbReference type="AlphaFoldDB" id="A0A1G9ESV8"/>
<dbReference type="OrthoDB" id="9803101at2"/>
<dbReference type="InterPro" id="IPR006175">
    <property type="entry name" value="YjgF/YER057c/UK114"/>
</dbReference>
<dbReference type="PANTHER" id="PTHR11803:SF39">
    <property type="entry name" value="2-IMINOBUTANOATE_2-IMINOPROPANOATE DEAMINASE"/>
    <property type="match status" value="1"/>
</dbReference>
<accession>A0A1G9ESV8</accession>
<dbReference type="GO" id="GO:0005829">
    <property type="term" value="C:cytosol"/>
    <property type="evidence" value="ECO:0007669"/>
    <property type="project" value="TreeGrafter"/>
</dbReference>
<organism evidence="1 2">
    <name type="scientific">Maridesulfovibrio ferrireducens</name>
    <dbReference type="NCBI Taxonomy" id="246191"/>
    <lineage>
        <taxon>Bacteria</taxon>
        <taxon>Pseudomonadati</taxon>
        <taxon>Thermodesulfobacteriota</taxon>
        <taxon>Desulfovibrionia</taxon>
        <taxon>Desulfovibrionales</taxon>
        <taxon>Desulfovibrionaceae</taxon>
        <taxon>Maridesulfovibrio</taxon>
    </lineage>
</organism>
<protein>
    <submittedName>
        <fullName evidence="1">Enamine deaminase RidA, house cleaning of reactive enamine intermediates, YjgF/YER057c/UK114 family</fullName>
    </submittedName>
</protein>
<dbReference type="EMBL" id="FNGA01000002">
    <property type="protein sequence ID" value="SDK79252.1"/>
    <property type="molecule type" value="Genomic_DNA"/>
</dbReference>
<evidence type="ECO:0000313" key="1">
    <source>
        <dbReference type="EMBL" id="SDK79252.1"/>
    </source>
</evidence>
<sequence length="381" mass="43289">MNQNMCFSRFDNSNSNEVFLAIESKQGLNFSQSLQNVLGRYKEVLQQEGLDDNSEIFLRFHLSDITNQLPILKGTIQDIEDRSFVSIIGQPPARGGKIALEAYHIDAPGRLRKLERTPNTLTVRHGNYCSQWIKGQLARPESSYQQTHQIFAHLASEISKYDATILDNIIRTWIYVRDIDNNYQGMVDARRELFDIIGLTKGTHYIASTGIEGLGCNVSDLVSMDSLSITGLAPEQITFINAPEYLCPTYDYNVTFERATRVTYGDRSHYYISGTASIDREGNILHPENVIKQAERTLVNIEALLQKYGAEMNDLKILVVYLRDPSEAGIVNNFLQNALPKNIPWIMVRGAVCRPQWLIEIEGIAISKFADYRYESFCHSM</sequence>
<evidence type="ECO:0000313" key="2">
    <source>
        <dbReference type="Proteomes" id="UP000199053"/>
    </source>
</evidence>
<dbReference type="Pfam" id="PF01042">
    <property type="entry name" value="Ribonuc_L-PSP"/>
    <property type="match status" value="1"/>
</dbReference>
<reference evidence="2" key="1">
    <citation type="submission" date="2016-10" db="EMBL/GenBank/DDBJ databases">
        <authorList>
            <person name="Varghese N."/>
            <person name="Submissions S."/>
        </authorList>
    </citation>
    <scope>NUCLEOTIDE SEQUENCE [LARGE SCALE GENOMIC DNA]</scope>
    <source>
        <strain evidence="2">DSM 16995</strain>
    </source>
</reference>
<dbReference type="PANTHER" id="PTHR11803">
    <property type="entry name" value="2-IMINOBUTANOATE/2-IMINOPROPANOATE DEAMINASE RIDA"/>
    <property type="match status" value="1"/>
</dbReference>
<dbReference type="RefSeq" id="WP_092159346.1">
    <property type="nucleotide sequence ID" value="NZ_FNGA01000002.1"/>
</dbReference>